<keyword evidence="1" id="KW-0479">Metal-binding</keyword>
<dbReference type="InterPro" id="IPR044861">
    <property type="entry name" value="IPNS-like_FE2OG_OXY"/>
</dbReference>
<evidence type="ECO:0000313" key="6">
    <source>
        <dbReference type="EMBL" id="KAK9102324.1"/>
    </source>
</evidence>
<dbReference type="EMBL" id="JBBNAE010000008">
    <property type="protein sequence ID" value="KAK9102324.1"/>
    <property type="molecule type" value="Genomic_DNA"/>
</dbReference>
<evidence type="ECO:0000256" key="1">
    <source>
        <dbReference type="ARBA" id="ARBA00022723"/>
    </source>
</evidence>
<dbReference type="PANTHER" id="PTHR34945">
    <property type="entry name" value="2-OXOGLUTARATE (2OG) AND FE(II)-DEPENDENT OXYGENASE SUPERFAMILY PROTEIN"/>
    <property type="match status" value="1"/>
</dbReference>
<dbReference type="Proteomes" id="UP001417504">
    <property type="component" value="Unassembled WGS sequence"/>
</dbReference>
<evidence type="ECO:0000259" key="4">
    <source>
        <dbReference type="Pfam" id="PF03171"/>
    </source>
</evidence>
<sequence>MENSPRNAADHDLNFRAPPPSPIASHSARRSSVLNDEELSEFLQTSLRVPDLILPGRIFPRETLAATPPEIDLRSLISSKTDSISRIRESITSIGCFQLVNHGIPCDLIRSVAAAGAGIFELPAKSKVMMSRLATESRYGFEEFYGEEETQASEEFIWCGEDEGLKSVMERIWSEGYSNFRTCANFSQKMNGLAKEVEEIAEKVLALLSDNAPKLNKATSLAETKAYRHELVCCLYRHCQNIPVSQRANYLKSDIIRMLIRGSDYSHALCFHICDGLSEFHLYTKKGWITFCPKKDAIVVTAGDKLQVWSGGQYKNVIGRPIFKVEDQDPLSMSFLYSPSLIKHSCKGKTEKTISLRQQVMLALLLTLIYHSLVFFHVKL</sequence>
<dbReference type="PANTHER" id="PTHR34945:SF8">
    <property type="entry name" value="DOWNSTREAM TARGET OF AGL15-4"/>
    <property type="match status" value="1"/>
</dbReference>
<dbReference type="SUPFAM" id="SSF51197">
    <property type="entry name" value="Clavaminate synthase-like"/>
    <property type="match status" value="1"/>
</dbReference>
<keyword evidence="7" id="KW-1185">Reference proteome</keyword>
<feature type="domain" description="Non-haem dioxygenase N-terminal" evidence="5">
    <location>
        <begin position="69"/>
        <end position="151"/>
    </location>
</feature>
<reference evidence="6 7" key="1">
    <citation type="submission" date="2024-01" db="EMBL/GenBank/DDBJ databases">
        <title>Genome assemblies of Stephania.</title>
        <authorList>
            <person name="Yang L."/>
        </authorList>
    </citation>
    <scope>NUCLEOTIDE SEQUENCE [LARGE SCALE GENOMIC DNA]</scope>
    <source>
        <strain evidence="6">QJT</strain>
        <tissue evidence="6">Leaf</tissue>
    </source>
</reference>
<feature type="domain" description="Isopenicillin N synthase-like Fe(2+) 2OG dioxygenase" evidence="4">
    <location>
        <begin position="277"/>
        <end position="318"/>
    </location>
</feature>
<keyword evidence="2" id="KW-0408">Iron</keyword>
<name>A0AAP0F7X9_9MAGN</name>
<evidence type="ECO:0000259" key="5">
    <source>
        <dbReference type="Pfam" id="PF14226"/>
    </source>
</evidence>
<dbReference type="Pfam" id="PF03171">
    <property type="entry name" value="2OG-FeII_Oxy"/>
    <property type="match status" value="1"/>
</dbReference>
<organism evidence="6 7">
    <name type="scientific">Stephania japonica</name>
    <dbReference type="NCBI Taxonomy" id="461633"/>
    <lineage>
        <taxon>Eukaryota</taxon>
        <taxon>Viridiplantae</taxon>
        <taxon>Streptophyta</taxon>
        <taxon>Embryophyta</taxon>
        <taxon>Tracheophyta</taxon>
        <taxon>Spermatophyta</taxon>
        <taxon>Magnoliopsida</taxon>
        <taxon>Ranunculales</taxon>
        <taxon>Menispermaceae</taxon>
        <taxon>Menispermoideae</taxon>
        <taxon>Cissampelideae</taxon>
        <taxon>Stephania</taxon>
    </lineage>
</organism>
<dbReference type="Gene3D" id="2.60.120.330">
    <property type="entry name" value="B-lactam Antibiotic, Isopenicillin N Synthase, Chain"/>
    <property type="match status" value="1"/>
</dbReference>
<dbReference type="GO" id="GO:0046872">
    <property type="term" value="F:metal ion binding"/>
    <property type="evidence" value="ECO:0007669"/>
    <property type="project" value="UniProtKB-KW"/>
</dbReference>
<accession>A0AAP0F7X9</accession>
<dbReference type="InterPro" id="IPR027443">
    <property type="entry name" value="IPNS-like_sf"/>
</dbReference>
<feature type="region of interest" description="Disordered" evidence="3">
    <location>
        <begin position="1"/>
        <end position="30"/>
    </location>
</feature>
<dbReference type="InterPro" id="IPR026992">
    <property type="entry name" value="DIOX_N"/>
</dbReference>
<proteinExistence type="predicted"/>
<comment type="caution">
    <text evidence="6">The sequence shown here is derived from an EMBL/GenBank/DDBJ whole genome shotgun (WGS) entry which is preliminary data.</text>
</comment>
<protein>
    <submittedName>
        <fullName evidence="6">Uncharacterized protein</fullName>
    </submittedName>
</protein>
<evidence type="ECO:0000313" key="7">
    <source>
        <dbReference type="Proteomes" id="UP001417504"/>
    </source>
</evidence>
<dbReference type="Pfam" id="PF14226">
    <property type="entry name" value="DIOX_N"/>
    <property type="match status" value="1"/>
</dbReference>
<evidence type="ECO:0000256" key="3">
    <source>
        <dbReference type="SAM" id="MobiDB-lite"/>
    </source>
</evidence>
<dbReference type="AlphaFoldDB" id="A0AAP0F7X9"/>
<evidence type="ECO:0000256" key="2">
    <source>
        <dbReference type="ARBA" id="ARBA00023004"/>
    </source>
</evidence>
<gene>
    <name evidence="6" type="ORF">Sjap_019578</name>
</gene>